<dbReference type="OrthoDB" id="7260758at2"/>
<gene>
    <name evidence="12" type="ORF">C5E45_12090</name>
</gene>
<keyword evidence="6" id="KW-0732">Signal</keyword>
<dbReference type="InterPro" id="IPR004923">
    <property type="entry name" value="FTR1/Fip1/EfeU"/>
</dbReference>
<dbReference type="PANTHER" id="PTHR31632">
    <property type="entry name" value="IRON TRANSPORTER FTH1"/>
    <property type="match status" value="1"/>
</dbReference>
<evidence type="ECO:0000256" key="9">
    <source>
        <dbReference type="SAM" id="MobiDB-lite"/>
    </source>
</evidence>
<keyword evidence="8 10" id="KW-0472">Membrane</keyword>
<feature type="transmembrane region" description="Helical" evidence="10">
    <location>
        <begin position="366"/>
        <end position="387"/>
    </location>
</feature>
<feature type="transmembrane region" description="Helical" evidence="10">
    <location>
        <begin position="192"/>
        <end position="212"/>
    </location>
</feature>
<evidence type="ECO:0000256" key="10">
    <source>
        <dbReference type="SAM" id="Phobius"/>
    </source>
</evidence>
<sequence>MPYLWTVSWAEAVPNLLICLREGLEAGLVVTILLAAVRKTSTPQRPVSSTPVWLGLLGAVSVAASFAAVLTYSTSVLSNSGQEIVGGTLSVIAVGLVTAMVFWMRRTAASLSGQLRGEVARATAIGAGALAITAFMAVGREGLESTLFVWTAVKASGTTVAPLVGATLGFAAAVVLCWLLYRQSVKLNLGVFFNRTALALIVIAAGVLSYGLGDLQDAGILPGRHWVAFDLSAHIDPNSWWVSIITGITELTPRMTVLQVVAWVVYLAVVIPLFIRAGRQAPAKRPEQAAPATADASAGAATASGSGATGSGASADDSGSTPSPAAAPAEAAAAVASTPVATSNAAHAVPEHTPDWWERVAGPRPLLVGAVLVLVPAVAAGVAIALLPSSGSGQAQAVSVTDSSCASEWKSGRAGTQTFEVQNKTSKAGEINLVDSGGAVVGEIETIGPATTATLTATLSNGSYTVQCLMSGKPVTSSAAVQVSGEAGDTPPAVKRVTEDDLRGPNDAYQAYAGGVLTRLSDAVTAIGNDLRGGNIAAAQADWLNAQLEWERVGASYNSFGDAGTAVSGLPDGLPGGVNDPGFTGLHRLEYGLWHGQRPDQLLPVVDRLGGDIANIRKNLGSDDLAGDPKKLPLRAHEILEDALRDHLSGIDDQGAGAAYPMTLADIDVTRAVLDQLGPLIDARAPQLRATLRTRLDELQATLLATQDHGHWQSPDRTPPAARQAVNARLGAALEDLAKVPRLLEVPISH</sequence>
<dbReference type="InterPro" id="IPR018976">
    <property type="entry name" value="Imelysin-like"/>
</dbReference>
<dbReference type="PANTHER" id="PTHR31632:SF2">
    <property type="entry name" value="PLASMA MEMBRANE IRON PERMEASE"/>
    <property type="match status" value="1"/>
</dbReference>
<dbReference type="Gene3D" id="1.20.1420.20">
    <property type="entry name" value="M75 peptidase, HXXE motif"/>
    <property type="match status" value="1"/>
</dbReference>
<organism evidence="12 13">
    <name type="scientific">Nocardia nova</name>
    <dbReference type="NCBI Taxonomy" id="37330"/>
    <lineage>
        <taxon>Bacteria</taxon>
        <taxon>Bacillati</taxon>
        <taxon>Actinomycetota</taxon>
        <taxon>Actinomycetes</taxon>
        <taxon>Mycobacteriales</taxon>
        <taxon>Nocardiaceae</taxon>
        <taxon>Nocardia</taxon>
    </lineage>
</organism>
<accession>A0A2S6AS63</accession>
<evidence type="ECO:0000256" key="6">
    <source>
        <dbReference type="ARBA" id="ARBA00022729"/>
    </source>
</evidence>
<dbReference type="Pfam" id="PF09375">
    <property type="entry name" value="Peptidase_M75"/>
    <property type="match status" value="1"/>
</dbReference>
<evidence type="ECO:0000256" key="4">
    <source>
        <dbReference type="ARBA" id="ARBA00008333"/>
    </source>
</evidence>
<feature type="transmembrane region" description="Helical" evidence="10">
    <location>
        <begin position="84"/>
        <end position="103"/>
    </location>
</feature>
<evidence type="ECO:0000313" key="12">
    <source>
        <dbReference type="EMBL" id="PPJ38107.1"/>
    </source>
</evidence>
<dbReference type="InterPro" id="IPR034981">
    <property type="entry name" value="Imelysin-like_EfeO/Algp7"/>
</dbReference>
<keyword evidence="7 10" id="KW-1133">Transmembrane helix</keyword>
<feature type="transmembrane region" description="Helical" evidence="10">
    <location>
        <begin position="256"/>
        <end position="275"/>
    </location>
</feature>
<comment type="subcellular location">
    <subcellularLocation>
        <location evidence="2">Cell envelope</location>
    </subcellularLocation>
    <subcellularLocation>
        <location evidence="1">Membrane</location>
        <topology evidence="1">Multi-pass membrane protein</topology>
    </subcellularLocation>
</comment>
<feature type="transmembrane region" description="Helical" evidence="10">
    <location>
        <begin position="49"/>
        <end position="72"/>
    </location>
</feature>
<dbReference type="AlphaFoldDB" id="A0A2S6AS63"/>
<dbReference type="GO" id="GO:0015093">
    <property type="term" value="F:ferrous iron transmembrane transporter activity"/>
    <property type="evidence" value="ECO:0007669"/>
    <property type="project" value="TreeGrafter"/>
</dbReference>
<dbReference type="EMBL" id="PSZC01000007">
    <property type="protein sequence ID" value="PPJ38107.1"/>
    <property type="molecule type" value="Genomic_DNA"/>
</dbReference>
<evidence type="ECO:0000256" key="3">
    <source>
        <dbReference type="ARBA" id="ARBA00005989"/>
    </source>
</evidence>
<feature type="transmembrane region" description="Helical" evidence="10">
    <location>
        <begin position="12"/>
        <end position="37"/>
    </location>
</feature>
<protein>
    <submittedName>
        <fullName evidence="12">Iron permease</fullName>
    </submittedName>
</protein>
<comment type="similarity">
    <text evidence="3">Belongs to the EfeM/EfeO family.</text>
</comment>
<feature type="region of interest" description="Disordered" evidence="9">
    <location>
        <begin position="284"/>
        <end position="334"/>
    </location>
</feature>
<evidence type="ECO:0000256" key="2">
    <source>
        <dbReference type="ARBA" id="ARBA00004196"/>
    </source>
</evidence>
<comment type="caution">
    <text evidence="12">The sequence shown here is derived from an EMBL/GenBank/DDBJ whole genome shotgun (WGS) entry which is preliminary data.</text>
</comment>
<feature type="compositionally biased region" description="Low complexity" evidence="9">
    <location>
        <begin position="289"/>
        <end position="334"/>
    </location>
</feature>
<dbReference type="NCBIfam" id="NF041756">
    <property type="entry name" value="EfeU"/>
    <property type="match status" value="1"/>
</dbReference>
<dbReference type="Proteomes" id="UP000239874">
    <property type="component" value="Unassembled WGS sequence"/>
</dbReference>
<dbReference type="Pfam" id="PF03239">
    <property type="entry name" value="FTR1"/>
    <property type="match status" value="1"/>
</dbReference>
<name>A0A2S6AS63_9NOCA</name>
<evidence type="ECO:0000259" key="11">
    <source>
        <dbReference type="Pfam" id="PF09375"/>
    </source>
</evidence>
<feature type="transmembrane region" description="Helical" evidence="10">
    <location>
        <begin position="119"/>
        <end position="139"/>
    </location>
</feature>
<evidence type="ECO:0000256" key="7">
    <source>
        <dbReference type="ARBA" id="ARBA00022989"/>
    </source>
</evidence>
<dbReference type="GO" id="GO:0033573">
    <property type="term" value="C:high-affinity iron permease complex"/>
    <property type="evidence" value="ECO:0007669"/>
    <property type="project" value="InterPro"/>
</dbReference>
<evidence type="ECO:0000256" key="1">
    <source>
        <dbReference type="ARBA" id="ARBA00004141"/>
    </source>
</evidence>
<dbReference type="CDD" id="cd14656">
    <property type="entry name" value="Imelysin-like_EfeO"/>
    <property type="match status" value="1"/>
</dbReference>
<dbReference type="GO" id="GO:0030313">
    <property type="term" value="C:cell envelope"/>
    <property type="evidence" value="ECO:0007669"/>
    <property type="project" value="UniProtKB-SubCell"/>
</dbReference>
<dbReference type="InterPro" id="IPR038352">
    <property type="entry name" value="Imelysin_sf"/>
</dbReference>
<evidence type="ECO:0000256" key="8">
    <source>
        <dbReference type="ARBA" id="ARBA00023136"/>
    </source>
</evidence>
<feature type="transmembrane region" description="Helical" evidence="10">
    <location>
        <begin position="159"/>
        <end position="180"/>
    </location>
</feature>
<reference evidence="12 13" key="1">
    <citation type="submission" date="2018-02" db="EMBL/GenBank/DDBJ databases">
        <title>8 Nocardia nova and 1 Nocardia cyriacigeorgica strain used for evolution to TMP-SMX.</title>
        <authorList>
            <person name="Mehta H."/>
            <person name="Weng J."/>
            <person name="Shamoo Y."/>
        </authorList>
    </citation>
    <scope>NUCLEOTIDE SEQUENCE [LARGE SCALE GENOMIC DNA]</scope>
    <source>
        <strain evidence="12 13">MDA3139</strain>
    </source>
</reference>
<keyword evidence="5 10" id="KW-0812">Transmembrane</keyword>
<evidence type="ECO:0000256" key="5">
    <source>
        <dbReference type="ARBA" id="ARBA00022692"/>
    </source>
</evidence>
<proteinExistence type="inferred from homology"/>
<evidence type="ECO:0000313" key="13">
    <source>
        <dbReference type="Proteomes" id="UP000239874"/>
    </source>
</evidence>
<feature type="domain" description="Imelysin-like" evidence="11">
    <location>
        <begin position="508"/>
        <end position="598"/>
    </location>
</feature>
<comment type="similarity">
    <text evidence="4">Belongs to the oxidase-dependent Fe transporter (OFeT) (TC 9.A.10.1) family.</text>
</comment>